<accession>A0AAP2Z3A1</accession>
<organism evidence="1 2">
    <name type="scientific">Natronoglomus mannanivorans</name>
    <dbReference type="NCBI Taxonomy" id="2979990"/>
    <lineage>
        <taxon>Archaea</taxon>
        <taxon>Methanobacteriati</taxon>
        <taxon>Methanobacteriota</taxon>
        <taxon>Stenosarchaea group</taxon>
        <taxon>Halobacteria</taxon>
        <taxon>Halobacteriales</taxon>
        <taxon>Natrialbaceae</taxon>
        <taxon>Natronoglomus</taxon>
    </lineage>
</organism>
<dbReference type="PANTHER" id="PTHR42200:SF2">
    <property type="entry name" value="ARCHAEAL FLAGELLA-RELATED PROTEIN F"/>
    <property type="match status" value="1"/>
</dbReference>
<name>A0AAP2Z3A1_9EURY</name>
<keyword evidence="1" id="KW-0282">Flagellum</keyword>
<dbReference type="Proteomes" id="UP001321018">
    <property type="component" value="Unassembled WGS sequence"/>
</dbReference>
<dbReference type="InterPro" id="IPR002774">
    <property type="entry name" value="Flagellin_arc-type"/>
</dbReference>
<sequence length="160" mass="17018">MAGESVSSLILFIAAMLVAAGVAGTLVTNVNELSSSIDTHSGDVRDQIDTDIEIISDPGSGAVYDDGSDDEEADPTITLLVKNTGERTLSTDPSGHDVLVDGRYVSNADLTIDVVEDGPTWRRGGVAEVRITLEEPLEIGEHRVVVTTSGDREVFEFYHG</sequence>
<evidence type="ECO:0000313" key="2">
    <source>
        <dbReference type="Proteomes" id="UP001321018"/>
    </source>
</evidence>
<dbReference type="AlphaFoldDB" id="A0AAP2Z3A1"/>
<dbReference type="Pfam" id="PF01917">
    <property type="entry name" value="Flagellin_arch-type"/>
    <property type="match status" value="1"/>
</dbReference>
<dbReference type="RefSeq" id="WP_338005604.1">
    <property type="nucleotide sequence ID" value="NZ_JAOPKA010000018.1"/>
</dbReference>
<evidence type="ECO:0000313" key="1">
    <source>
        <dbReference type="EMBL" id="MCU4743793.1"/>
    </source>
</evidence>
<gene>
    <name evidence="1" type="ORF">OB960_20620</name>
</gene>
<keyword evidence="1" id="KW-0966">Cell projection</keyword>
<proteinExistence type="predicted"/>
<protein>
    <submittedName>
        <fullName evidence="1">Flagellar protein G</fullName>
    </submittedName>
</protein>
<dbReference type="GO" id="GO:0005198">
    <property type="term" value="F:structural molecule activity"/>
    <property type="evidence" value="ECO:0007669"/>
    <property type="project" value="InterPro"/>
</dbReference>
<keyword evidence="1" id="KW-0969">Cilium</keyword>
<dbReference type="PANTHER" id="PTHR42200">
    <property type="entry name" value="ARCHAEAL FLAGELLA-RELATED PROTEIN F-RELATED"/>
    <property type="match status" value="1"/>
</dbReference>
<reference evidence="1" key="1">
    <citation type="submission" date="2022-09" db="EMBL/GenBank/DDBJ databases">
        <title>Enrichment on poylsaccharides allowed isolation of novel metabolic and taxonomic groups of Haloarchaea.</title>
        <authorList>
            <person name="Sorokin D.Y."/>
            <person name="Elcheninov A.G."/>
            <person name="Khizhniak T.V."/>
            <person name="Kolganova T.V."/>
            <person name="Kublanov I.V."/>
        </authorList>
    </citation>
    <scope>NUCLEOTIDE SEQUENCE</scope>
    <source>
        <strain evidence="1">AArc-xg1-1</strain>
    </source>
</reference>
<dbReference type="EMBL" id="JAOPKA010000018">
    <property type="protein sequence ID" value="MCU4743793.1"/>
    <property type="molecule type" value="Genomic_DNA"/>
</dbReference>
<comment type="caution">
    <text evidence="1">The sequence shown here is derived from an EMBL/GenBank/DDBJ whole genome shotgun (WGS) entry which is preliminary data.</text>
</comment>
<dbReference type="GO" id="GO:0097588">
    <property type="term" value="P:archaeal or bacterial-type flagellum-dependent cell motility"/>
    <property type="evidence" value="ECO:0007669"/>
    <property type="project" value="InterPro"/>
</dbReference>